<keyword evidence="2" id="KW-0614">Plasmid</keyword>
<dbReference type="Proteomes" id="UP000191946">
    <property type="component" value="Unassembled WGS sequence"/>
</dbReference>
<organism evidence="2 4">
    <name type="scientific">Vibrio parahaemolyticus</name>
    <dbReference type="NCBI Taxonomy" id="670"/>
    <lineage>
        <taxon>Bacteria</taxon>
        <taxon>Pseudomonadati</taxon>
        <taxon>Pseudomonadota</taxon>
        <taxon>Gammaproteobacteria</taxon>
        <taxon>Vibrionales</taxon>
        <taxon>Vibrionaceae</taxon>
        <taxon>Vibrio</taxon>
    </lineage>
</organism>
<name>A0AA46UQI8_VIBPH</name>
<gene>
    <name evidence="1" type="ORF">AKG60_21800</name>
    <name evidence="2" type="ORF">M5598_29250</name>
</gene>
<protein>
    <submittedName>
        <fullName evidence="2">Uncharacterized protein</fullName>
    </submittedName>
</protein>
<sequence length="84" mass="10088">MSDKELEVRPYDPLYKQNLKRKNLKLVTEAGYIPTCLAEFHFRIRKENHIIDFYPSTETWIIVSNDHTKPRFGMLSMIKFLEKI</sequence>
<reference evidence="2" key="2">
    <citation type="submission" date="2022-05" db="EMBL/GenBank/DDBJ databases">
        <title>Megaplasmid of Vibrio parahaemolyticus.</title>
        <authorList>
            <person name="Strauch E."/>
            <person name="Borowiak M."/>
        </authorList>
    </citation>
    <scope>NUCLEOTIDE SEQUENCE</scope>
    <source>
        <strain evidence="2">16-VB00198</strain>
        <plasmid evidence="2">pVP-16-VB00198-1</plasmid>
    </source>
</reference>
<evidence type="ECO:0000313" key="4">
    <source>
        <dbReference type="Proteomes" id="UP001163036"/>
    </source>
</evidence>
<dbReference type="RefSeq" id="WP_044129068.1">
    <property type="nucleotide sequence ID" value="NZ_CP062152.1"/>
</dbReference>
<evidence type="ECO:0000313" key="2">
    <source>
        <dbReference type="EMBL" id="UYV30077.1"/>
    </source>
</evidence>
<evidence type="ECO:0000313" key="3">
    <source>
        <dbReference type="Proteomes" id="UP000191946"/>
    </source>
</evidence>
<accession>A0AA46UQI8</accession>
<dbReference type="EMBL" id="CP097357">
    <property type="protein sequence ID" value="UYV30077.1"/>
    <property type="molecule type" value="Genomic_DNA"/>
</dbReference>
<dbReference type="Proteomes" id="UP001163036">
    <property type="component" value="Plasmid pVP-16-VB00198-1"/>
</dbReference>
<evidence type="ECO:0000313" key="1">
    <source>
        <dbReference type="EMBL" id="OQJ97041.1"/>
    </source>
</evidence>
<dbReference type="AlphaFoldDB" id="A0AA46UQI8"/>
<dbReference type="EMBL" id="LHQV01000021">
    <property type="protein sequence ID" value="OQJ97041.1"/>
    <property type="molecule type" value="Genomic_DNA"/>
</dbReference>
<keyword evidence="3" id="KW-1185">Reference proteome</keyword>
<reference evidence="1 3" key="1">
    <citation type="submission" date="2015-08" db="EMBL/GenBank/DDBJ databases">
        <title>Draft Genome Sequences of Vibrio parahaemolyticus Strains.</title>
        <authorList>
            <person name="Gonzalez-Escalona N."/>
            <person name="DePaola A."/>
        </authorList>
    </citation>
    <scope>NUCLEOTIDE SEQUENCE [LARGE SCALE GENOMIC DNA]</scope>
    <source>
        <strain evidence="1 3">CFSAN001621</strain>
    </source>
</reference>
<geneLocation type="plasmid" evidence="2 4">
    <name>pVP-16-VB00198-1</name>
</geneLocation>
<proteinExistence type="predicted"/>